<keyword evidence="1" id="KW-0732">Signal</keyword>
<keyword evidence="3" id="KW-1185">Reference proteome</keyword>
<dbReference type="InterPro" id="IPR010994">
    <property type="entry name" value="RuvA_2-like"/>
</dbReference>
<protein>
    <recommendedName>
        <fullName evidence="4">Helix-hairpin-helix motif protein</fullName>
    </recommendedName>
</protein>
<dbReference type="EMBL" id="AEEI01000050">
    <property type="protein sequence ID" value="EFM01425.1"/>
    <property type="molecule type" value="Genomic_DNA"/>
</dbReference>
<evidence type="ECO:0000256" key="1">
    <source>
        <dbReference type="SAM" id="SignalP"/>
    </source>
</evidence>
<organism evidence="2 3">
    <name type="scientific">Hoylesella marshii DSM 16973 = JCM 13450</name>
    <dbReference type="NCBI Taxonomy" id="862515"/>
    <lineage>
        <taxon>Bacteria</taxon>
        <taxon>Pseudomonadati</taxon>
        <taxon>Bacteroidota</taxon>
        <taxon>Bacteroidia</taxon>
        <taxon>Bacteroidales</taxon>
        <taxon>Prevotellaceae</taxon>
        <taxon>Hoylesella</taxon>
    </lineage>
</organism>
<accession>E0NTP2</accession>
<evidence type="ECO:0000313" key="2">
    <source>
        <dbReference type="EMBL" id="EFM01425.1"/>
    </source>
</evidence>
<dbReference type="STRING" id="862515.HMPREF0658_1545"/>
<dbReference type="AlphaFoldDB" id="E0NTP2"/>
<comment type="caution">
    <text evidence="2">The sequence shown here is derived from an EMBL/GenBank/DDBJ whole genome shotgun (WGS) entry which is preliminary data.</text>
</comment>
<evidence type="ECO:0008006" key="4">
    <source>
        <dbReference type="Google" id="ProtNLM"/>
    </source>
</evidence>
<dbReference type="RefSeq" id="WP_006949701.1">
    <property type="nucleotide sequence ID" value="NZ_BAJI01000002.1"/>
</dbReference>
<evidence type="ECO:0000313" key="3">
    <source>
        <dbReference type="Proteomes" id="UP000004394"/>
    </source>
</evidence>
<reference evidence="2" key="1">
    <citation type="submission" date="2010-07" db="EMBL/GenBank/DDBJ databases">
        <authorList>
            <person name="Muzny D."/>
            <person name="Qin X."/>
            <person name="Deng J."/>
            <person name="Jiang H."/>
            <person name="Liu Y."/>
            <person name="Qu J."/>
            <person name="Song X.-Z."/>
            <person name="Zhang L."/>
            <person name="Thornton R."/>
            <person name="Coyle M."/>
            <person name="Francisco L."/>
            <person name="Jackson L."/>
            <person name="Javaid M."/>
            <person name="Korchina V."/>
            <person name="Kovar C."/>
            <person name="Mata R."/>
            <person name="Mathew T."/>
            <person name="Ngo R."/>
            <person name="Nguyen L."/>
            <person name="Nguyen N."/>
            <person name="Okwuonu G."/>
            <person name="Ongeri F."/>
            <person name="Pham C."/>
            <person name="Simmons D."/>
            <person name="Wilczek-Boney K."/>
            <person name="Hale W."/>
            <person name="Jakkamsetti A."/>
            <person name="Pham P."/>
            <person name="Ruth R."/>
            <person name="San Lucas F."/>
            <person name="Warren J."/>
            <person name="Zhang J."/>
            <person name="Zhao Z."/>
            <person name="Zhou C."/>
            <person name="Zhu D."/>
            <person name="Lee S."/>
            <person name="Bess C."/>
            <person name="Blankenburg K."/>
            <person name="Forbes L."/>
            <person name="Fu Q."/>
            <person name="Gubbala S."/>
            <person name="Hirani K."/>
            <person name="Jayaseelan J.C."/>
            <person name="Lara F."/>
            <person name="Munidasa M."/>
            <person name="Palculict T."/>
            <person name="Patil S."/>
            <person name="Pu L.-L."/>
            <person name="Saada N."/>
            <person name="Tang L."/>
            <person name="Weissenberger G."/>
            <person name="Zhu Y."/>
            <person name="Hemphill L."/>
            <person name="Shang Y."/>
            <person name="Youmans B."/>
            <person name="Ayvaz T."/>
            <person name="Ross M."/>
            <person name="Santibanez J."/>
            <person name="Aqrawi P."/>
            <person name="Gross S."/>
            <person name="Joshi V."/>
            <person name="Fowler G."/>
            <person name="Nazareth L."/>
            <person name="Reid J."/>
            <person name="Worley K."/>
            <person name="Petrosino J."/>
            <person name="Highlander S."/>
            <person name="Gibbs R."/>
        </authorList>
    </citation>
    <scope>NUCLEOTIDE SEQUENCE [LARGE SCALE GENOMIC DNA]</scope>
    <source>
        <strain evidence="2">DSM 16973</strain>
    </source>
</reference>
<feature type="chain" id="PRO_5003138353" description="Helix-hairpin-helix motif protein" evidence="1">
    <location>
        <begin position="22"/>
        <end position="667"/>
    </location>
</feature>
<proteinExistence type="predicted"/>
<dbReference type="Proteomes" id="UP000004394">
    <property type="component" value="Unassembled WGS sequence"/>
</dbReference>
<dbReference type="BioCyc" id="PMAR862515-HMP:GMOO-1569-MONOMER"/>
<dbReference type="eggNOG" id="COG1555">
    <property type="taxonomic scope" value="Bacteria"/>
</dbReference>
<sequence>MDGMKALFAFLLLLFGTGAMRAQDENDWQTLYHALMETEEGAEPADETVYEVLSDLADHPLNINTATREDLERIPFLNSFQIADIMEYLYKYGAMKTLDELILIPSLDRLQCRLLPFFCRAGSRERPPLPSLSKIWQYGHSQLSTTARIPLYTRRGDRQGFLGYRYRHDLRYLFRYTQKVQLGIVGAQDAGEPFFDRGNRKGYDFYSFYLSLQDIGQLKAFTIGRYRVSFGMGLVANTDFGMGKTMMLAMLSRSRNSIRGHASRTEADYLQGAAATVTLMKGLDASLFLSYRDIDATLSSDGSTISTILKTGYHRTTTEMERHNNATQFVAGTHFRYFNSGFHVGVTGLFTSFNKPLRPHVAQLFRQHRPLGRRFENVGLDYGYATSRIHLNGETAITGCGNVATLNSATVKASSSLSITLLQRFYSYRYQALLSRSFSDGGVVQNESGIYINTHWDASRRLLLDFYSDYAYFPWPRYQASRASQAWDEMASATLSYRDWTLFARYRLRIREKDNEQKTDLICQTEHRGRIYATCETDRWSIKTQADIALTSYKRRSNGWMFNQTGSLIVAPWLTIHANIGYFHTRDYQSRIYLYEHSMPRTFSFLSFYGQGMRYALFVSSTLGTHFSWKAKAGVTNYFDRNHIGNGLQRIDHSSMADVEVHLKYKF</sequence>
<name>E0NTP2_9BACT</name>
<feature type="signal peptide" evidence="1">
    <location>
        <begin position="1"/>
        <end position="21"/>
    </location>
</feature>
<dbReference type="SUPFAM" id="SSF47781">
    <property type="entry name" value="RuvA domain 2-like"/>
    <property type="match status" value="1"/>
</dbReference>
<dbReference type="HOGENOM" id="CLU_024854_0_0_10"/>
<gene>
    <name evidence="2" type="ORF">HMPREF0658_1545</name>
</gene>